<dbReference type="PROSITE" id="PS00455">
    <property type="entry name" value="AMP_BINDING"/>
    <property type="match status" value="1"/>
</dbReference>
<feature type="domain" description="Carrier" evidence="9">
    <location>
        <begin position="1252"/>
        <end position="1336"/>
    </location>
</feature>
<dbReference type="Pfam" id="PF18563">
    <property type="entry name" value="TubC_N"/>
    <property type="match status" value="1"/>
</dbReference>
<dbReference type="RefSeq" id="WP_192025699.1">
    <property type="nucleotide sequence ID" value="NZ_JACYTN010000010.1"/>
</dbReference>
<dbReference type="Gene3D" id="3.40.50.1820">
    <property type="entry name" value="alpha/beta hydrolase"/>
    <property type="match status" value="1"/>
</dbReference>
<dbReference type="InterPro" id="IPR023213">
    <property type="entry name" value="CAT-like_dom_sf"/>
</dbReference>
<evidence type="ECO:0000313" key="11">
    <source>
        <dbReference type="Proteomes" id="UP000634529"/>
    </source>
</evidence>
<dbReference type="SMART" id="SM00823">
    <property type="entry name" value="PKS_PP"/>
    <property type="match status" value="1"/>
</dbReference>
<dbReference type="InterPro" id="IPR010071">
    <property type="entry name" value="AA_adenyl_dom"/>
</dbReference>
<proteinExistence type="inferred from homology"/>
<dbReference type="PANTHER" id="PTHR45527:SF10">
    <property type="entry name" value="PYOCHELIN SYNTHASE PCHF"/>
    <property type="match status" value="1"/>
</dbReference>
<evidence type="ECO:0000256" key="7">
    <source>
        <dbReference type="ARBA" id="ARBA00023194"/>
    </source>
</evidence>
<dbReference type="PROSITE" id="PS50075">
    <property type="entry name" value="CARRIER"/>
    <property type="match status" value="1"/>
</dbReference>
<evidence type="ECO:0000313" key="10">
    <source>
        <dbReference type="EMBL" id="MBD8499355.1"/>
    </source>
</evidence>
<dbReference type="InterPro" id="IPR057737">
    <property type="entry name" value="Condensation_MtbB-like"/>
</dbReference>
<dbReference type="Gene3D" id="2.30.38.10">
    <property type="entry name" value="Luciferase, Domain 3"/>
    <property type="match status" value="1"/>
</dbReference>
<dbReference type="InterPro" id="IPR029058">
    <property type="entry name" value="AB_hydrolase_fold"/>
</dbReference>
<keyword evidence="5" id="KW-0597">Phosphoprotein</keyword>
<dbReference type="InterPro" id="IPR020806">
    <property type="entry name" value="PKS_PP-bd"/>
</dbReference>
<dbReference type="InterPro" id="IPR045851">
    <property type="entry name" value="AMP-bd_C_sf"/>
</dbReference>
<evidence type="ECO:0000259" key="9">
    <source>
        <dbReference type="PROSITE" id="PS50075"/>
    </source>
</evidence>
<keyword evidence="4" id="KW-0596">Phosphopantetheine</keyword>
<organism evidence="10 11">
    <name type="scientific">Paenibacillus arenosi</name>
    <dbReference type="NCBI Taxonomy" id="2774142"/>
    <lineage>
        <taxon>Bacteria</taxon>
        <taxon>Bacillati</taxon>
        <taxon>Bacillota</taxon>
        <taxon>Bacilli</taxon>
        <taxon>Bacillales</taxon>
        <taxon>Paenibacillaceae</taxon>
        <taxon>Paenibacillus</taxon>
    </lineage>
</organism>
<comment type="pathway">
    <text evidence="2">Siderophore biosynthesis.</text>
</comment>
<dbReference type="SUPFAM" id="SSF52777">
    <property type="entry name" value="CoA-dependent acyltransferases"/>
    <property type="match status" value="2"/>
</dbReference>
<dbReference type="Proteomes" id="UP000634529">
    <property type="component" value="Unassembled WGS sequence"/>
</dbReference>
<evidence type="ECO:0000256" key="4">
    <source>
        <dbReference type="ARBA" id="ARBA00022450"/>
    </source>
</evidence>
<comment type="similarity">
    <text evidence="3">Belongs to the ATP-dependent AMP-binding enzyme family.</text>
</comment>
<dbReference type="SUPFAM" id="SSF53335">
    <property type="entry name" value="S-adenosyl-L-methionine-dependent methyltransferases"/>
    <property type="match status" value="1"/>
</dbReference>
<dbReference type="InterPro" id="IPR025714">
    <property type="entry name" value="Methyltranfer_dom"/>
</dbReference>
<dbReference type="InterPro" id="IPR020845">
    <property type="entry name" value="AMP-binding_CS"/>
</dbReference>
<dbReference type="Pfam" id="PF00501">
    <property type="entry name" value="AMP-binding"/>
    <property type="match status" value="1"/>
</dbReference>
<dbReference type="CDD" id="cd19535">
    <property type="entry name" value="Cyc_NRPS"/>
    <property type="match status" value="1"/>
</dbReference>
<dbReference type="NCBIfam" id="TIGR01733">
    <property type="entry name" value="AA-adenyl-dom"/>
    <property type="match status" value="1"/>
</dbReference>
<dbReference type="InterPro" id="IPR044894">
    <property type="entry name" value="TubC_N_sf"/>
</dbReference>
<sequence>MTQNSSLFVRDLVARLQGEGVTLWEEDGKLRYRAPQGVLAANDLQTLKENKLAILEFLELQHKPITVECDPDSRYEPFPLTDVQSAYLLGRSDVFGYGGVACHIYLELNYIDLEHSRVEAVWNQLIARHDMLRAVIDKNSYQQVMEHVPRFEVGFTDASDWDYDKVEASLEHMRTEMGHRVYDTSSWPLFDVAVTHTPNHAVLHFSIEFLVADWASIWLLLSEFEALYYNRELELPTYTLQFRDYLIAERSLRESIAYSRDKDYWFRRLDTLPAAPDLPLARQHNDAGKAQFIRRYLKMDAPTWNSFKQRAQRRGLTPTTAVMTAYAAVIERWSRNRSFCLNLTVLNRLPLHPEVNQIVGDFTSVSLLAVDWMAGNTFQGQAKAINSQLFADLDHRLFSGVEVLREISRRRGRDAALMPFVFTSAIGLVEATEGNELQGQVQGQGISQTPQVFIDCQAMDRASGLQVNWDIREGVFPTGMAEDMFAVFETLLRLLAESEQAWDEEVCIALPQWQIDERKQMNDTAAPLPTDLLHSGILEQVALSPERIAVVDSERQFTYRELILLASAVREQLQAAGCRQQDLVAIVMDKSAYQLAAVLGVLGAGAVYVPIDVHQPELRRNAILDKTEARHVLTCTTSHIQWPDHITVIEVDELEPHHENTLMAEGNPDVPAYIIHTSGSTGQPKGVVITHRSAANTIAGLNSRFHVGPNDTMLGLAQLSFDLSVYDIFGMLSAGGTLILPSVERMTDPSHWTELMMQHEVTMWNSVPALMQMLLAYLQVEPQISLPKFRLAWLSGDWIPMSLPDTLITRVPSVQVISLGGATEASIWSIFHTYKGLQQDWSSIPYGRPLANQGFRILDANMRDCAVWVPGELYITGHGLATEYFGDPETTEARFLHHPVDGQRLYRTGDLGRYTPGGEIEFIGREDNQVKIKGHRIELGEIESALTKHPAVVAAAVVVDGVGDDKSLLGYVETARKKDCSREQEVELLEQMVDGIEQYFVQVDGQGNEAAALNAMQQSVTRLLQRVVSKQADRPLRMLQLGAGTGMSLEQMIAGLEGVDVHFWYTDVSSELVAQAQANAKSEITSNVRYGVLNAEEDYRSQGFASNNFDIVITDFTCNGAKDPATAQRNLNELLCPGGWMILSAAKEDQAVLSDWPIGKSEVMADEVWKYMCPARNVQLLVKRVKLDRVAVYVPNLVKFLSNYVPAHMMPTNIQIVDSMPLTSNGKMDRRELLKWNIQSTSGVAVAPTDNVPLDPLETLLSQQWAEALGLSTIGQSDNFYQRGADSLIMAQVAGKLRERLASESFGTDIPFDALLRQMLNYPTVAELAQFIRPHMKKKELASNELELIEETDSSSNAVLTPYGGGDDGLLRVVFHAGLGTMNCFRLLLAHLDKQQLGPVVGITVKDAELYCTIEHSSLIEHLAEDYAERLLALGHVKVQLIGYCLGGLIAVEVARRLMEKGIDIVDLVLIDSHPVLYQIEDDLVIESLFVPNLNISLEQAGFSGVEAGDFERGLLHMFEAHGKSVPAGATLSIGGDEGLDRVGALFRKLDSLTLRERFTAYSDAVATYNGATMPVEMAEGLFKVYRQSLKSACFTPLPYVGNIRFLLAQEAFTLLPGTNEMTLNYWQDICLGEFSVQEIAGNHYTCIEDGRNASDLSDVIGNVLVQA</sequence>
<evidence type="ECO:0000256" key="1">
    <source>
        <dbReference type="ARBA" id="ARBA00001957"/>
    </source>
</evidence>
<keyword evidence="6" id="KW-0436">Ligase</keyword>
<dbReference type="Gene3D" id="3.30.559.30">
    <property type="entry name" value="Nonribosomal peptide synthetase, condensation domain"/>
    <property type="match status" value="1"/>
</dbReference>
<evidence type="ECO:0000256" key="3">
    <source>
        <dbReference type="ARBA" id="ARBA00006432"/>
    </source>
</evidence>
<dbReference type="SUPFAM" id="SSF47336">
    <property type="entry name" value="ACP-like"/>
    <property type="match status" value="1"/>
</dbReference>
<reference evidence="10 11" key="1">
    <citation type="submission" date="2020-09" db="EMBL/GenBank/DDBJ databases">
        <title>Paenibacillus sp. CAU 1523 isolated from sand of Haeundae Beach.</title>
        <authorList>
            <person name="Kim W."/>
        </authorList>
    </citation>
    <scope>NUCLEOTIDE SEQUENCE [LARGE SCALE GENOMIC DNA]</scope>
    <source>
        <strain evidence="10 11">CAU 1523</strain>
    </source>
</reference>
<dbReference type="Pfam" id="PF00550">
    <property type="entry name" value="PP-binding"/>
    <property type="match status" value="1"/>
</dbReference>
<dbReference type="InterPro" id="IPR029063">
    <property type="entry name" value="SAM-dependent_MTases_sf"/>
</dbReference>
<evidence type="ECO:0000256" key="2">
    <source>
        <dbReference type="ARBA" id="ARBA00004924"/>
    </source>
</evidence>
<name>A0ABR9B1L8_9BACL</name>
<evidence type="ECO:0000256" key="6">
    <source>
        <dbReference type="ARBA" id="ARBA00022598"/>
    </source>
</evidence>
<dbReference type="InterPro" id="IPR041464">
    <property type="entry name" value="TubC_N"/>
</dbReference>
<accession>A0ABR9B1L8</accession>
<dbReference type="InterPro" id="IPR001031">
    <property type="entry name" value="Thioesterase"/>
</dbReference>
<comment type="caution">
    <text evidence="10">The sequence shown here is derived from an EMBL/GenBank/DDBJ whole genome shotgun (WGS) entry which is preliminary data.</text>
</comment>
<dbReference type="PANTHER" id="PTHR45527">
    <property type="entry name" value="NONRIBOSOMAL PEPTIDE SYNTHETASE"/>
    <property type="match status" value="1"/>
</dbReference>
<keyword evidence="7" id="KW-0045">Antibiotic biosynthesis</keyword>
<dbReference type="Gene3D" id="3.30.559.10">
    <property type="entry name" value="Chloramphenicol acetyltransferase-like domain"/>
    <property type="match status" value="1"/>
</dbReference>
<keyword evidence="8" id="KW-0511">Multifunctional enzyme</keyword>
<dbReference type="Gene3D" id="1.10.10.1830">
    <property type="entry name" value="Non-ribosomal peptide synthase, adenylation domain"/>
    <property type="match status" value="1"/>
</dbReference>
<dbReference type="InterPro" id="IPR001242">
    <property type="entry name" value="Condensation_dom"/>
</dbReference>
<protein>
    <submittedName>
        <fullName evidence="10">Amino acid adenylation domain-containing protein</fullName>
    </submittedName>
</protein>
<dbReference type="Gene3D" id="1.10.1200.10">
    <property type="entry name" value="ACP-like"/>
    <property type="match status" value="1"/>
</dbReference>
<evidence type="ECO:0000256" key="5">
    <source>
        <dbReference type="ARBA" id="ARBA00022553"/>
    </source>
</evidence>
<dbReference type="SUPFAM" id="SSF56801">
    <property type="entry name" value="Acetyl-CoA synthetase-like"/>
    <property type="match status" value="1"/>
</dbReference>
<dbReference type="Pfam" id="PF00975">
    <property type="entry name" value="Thioesterase"/>
    <property type="match status" value="1"/>
</dbReference>
<comment type="cofactor">
    <cofactor evidence="1">
        <name>pantetheine 4'-phosphate</name>
        <dbReference type="ChEBI" id="CHEBI:47942"/>
    </cofactor>
</comment>
<dbReference type="InterPro" id="IPR009081">
    <property type="entry name" value="PP-bd_ACP"/>
</dbReference>
<dbReference type="Pfam" id="PF13847">
    <property type="entry name" value="Methyltransf_31"/>
    <property type="match status" value="1"/>
</dbReference>
<dbReference type="InterPro" id="IPR000873">
    <property type="entry name" value="AMP-dep_synth/lig_dom"/>
</dbReference>
<dbReference type="CDD" id="cd02440">
    <property type="entry name" value="AdoMet_MTases"/>
    <property type="match status" value="1"/>
</dbReference>
<dbReference type="Gene3D" id="3.40.50.980">
    <property type="match status" value="2"/>
</dbReference>
<dbReference type="Gene3D" id="3.30.300.30">
    <property type="match status" value="2"/>
</dbReference>
<dbReference type="InterPro" id="IPR036736">
    <property type="entry name" value="ACP-like_sf"/>
</dbReference>
<evidence type="ECO:0000256" key="8">
    <source>
        <dbReference type="ARBA" id="ARBA00023268"/>
    </source>
</evidence>
<gene>
    <name evidence="10" type="ORF">IFO66_13750</name>
</gene>
<dbReference type="Pfam" id="PF00668">
    <property type="entry name" value="Condensation"/>
    <property type="match status" value="1"/>
</dbReference>
<dbReference type="SUPFAM" id="SSF53474">
    <property type="entry name" value="alpha/beta-Hydrolases"/>
    <property type="match status" value="1"/>
</dbReference>
<dbReference type="Gene3D" id="3.40.50.150">
    <property type="entry name" value="Vaccinia Virus protein VP39"/>
    <property type="match status" value="1"/>
</dbReference>
<keyword evidence="11" id="KW-1185">Reference proteome</keyword>
<dbReference type="EMBL" id="JACYTN010000010">
    <property type="protein sequence ID" value="MBD8499355.1"/>
    <property type="molecule type" value="Genomic_DNA"/>
</dbReference>